<protein>
    <submittedName>
        <fullName evidence="1">Uncharacterized protein</fullName>
    </submittedName>
</protein>
<dbReference type="Proteomes" id="UP000015106">
    <property type="component" value="Chromosome 7"/>
</dbReference>
<sequence length="72" mass="8310">MIQARVGLRRQLICGSMEGVFKSSMSSCSTASRRESLAREIEGALQPRSWHTTRWHRAHSNLLLDDKRIRSR</sequence>
<evidence type="ECO:0000313" key="1">
    <source>
        <dbReference type="EnsemblPlants" id="TuG1812G0700001675.01.T05"/>
    </source>
</evidence>
<proteinExistence type="predicted"/>
<dbReference type="Gramene" id="TuG1812G0700001675.01.T05">
    <property type="protein sequence ID" value="TuG1812G0700001675.01.T05"/>
    <property type="gene ID" value="TuG1812G0700001675.01"/>
</dbReference>
<accession>A0A8R7QXN5</accession>
<reference evidence="2" key="1">
    <citation type="journal article" date="2013" name="Nature">
        <title>Draft genome of the wheat A-genome progenitor Triticum urartu.</title>
        <authorList>
            <person name="Ling H.Q."/>
            <person name="Zhao S."/>
            <person name="Liu D."/>
            <person name="Wang J."/>
            <person name="Sun H."/>
            <person name="Zhang C."/>
            <person name="Fan H."/>
            <person name="Li D."/>
            <person name="Dong L."/>
            <person name="Tao Y."/>
            <person name="Gao C."/>
            <person name="Wu H."/>
            <person name="Li Y."/>
            <person name="Cui Y."/>
            <person name="Guo X."/>
            <person name="Zheng S."/>
            <person name="Wang B."/>
            <person name="Yu K."/>
            <person name="Liang Q."/>
            <person name="Yang W."/>
            <person name="Lou X."/>
            <person name="Chen J."/>
            <person name="Feng M."/>
            <person name="Jian J."/>
            <person name="Zhang X."/>
            <person name="Luo G."/>
            <person name="Jiang Y."/>
            <person name="Liu J."/>
            <person name="Wang Z."/>
            <person name="Sha Y."/>
            <person name="Zhang B."/>
            <person name="Wu H."/>
            <person name="Tang D."/>
            <person name="Shen Q."/>
            <person name="Xue P."/>
            <person name="Zou S."/>
            <person name="Wang X."/>
            <person name="Liu X."/>
            <person name="Wang F."/>
            <person name="Yang Y."/>
            <person name="An X."/>
            <person name="Dong Z."/>
            <person name="Zhang K."/>
            <person name="Zhang X."/>
            <person name="Luo M.C."/>
            <person name="Dvorak J."/>
            <person name="Tong Y."/>
            <person name="Wang J."/>
            <person name="Yang H."/>
            <person name="Li Z."/>
            <person name="Wang D."/>
            <person name="Zhang A."/>
            <person name="Wang J."/>
        </authorList>
    </citation>
    <scope>NUCLEOTIDE SEQUENCE</scope>
    <source>
        <strain evidence="2">cv. G1812</strain>
    </source>
</reference>
<keyword evidence="2" id="KW-1185">Reference proteome</keyword>
<dbReference type="EnsemblPlants" id="TuG1812G0700001675.01.T05">
    <property type="protein sequence ID" value="TuG1812G0700001675.01.T05"/>
    <property type="gene ID" value="TuG1812G0700001675.01"/>
</dbReference>
<reference evidence="1" key="2">
    <citation type="submission" date="2018-03" db="EMBL/GenBank/DDBJ databases">
        <title>The Triticum urartu genome reveals the dynamic nature of wheat genome evolution.</title>
        <authorList>
            <person name="Ling H."/>
            <person name="Ma B."/>
            <person name="Shi X."/>
            <person name="Liu H."/>
            <person name="Dong L."/>
            <person name="Sun H."/>
            <person name="Cao Y."/>
            <person name="Gao Q."/>
            <person name="Zheng S."/>
            <person name="Li Y."/>
            <person name="Yu Y."/>
            <person name="Du H."/>
            <person name="Qi M."/>
            <person name="Li Y."/>
            <person name="Yu H."/>
            <person name="Cui Y."/>
            <person name="Wang N."/>
            <person name="Chen C."/>
            <person name="Wu H."/>
            <person name="Zhao Y."/>
            <person name="Zhang J."/>
            <person name="Li Y."/>
            <person name="Zhou W."/>
            <person name="Zhang B."/>
            <person name="Hu W."/>
            <person name="Eijk M."/>
            <person name="Tang J."/>
            <person name="Witsenboer H."/>
            <person name="Zhao S."/>
            <person name="Li Z."/>
            <person name="Zhang A."/>
            <person name="Wang D."/>
            <person name="Liang C."/>
        </authorList>
    </citation>
    <scope>NUCLEOTIDE SEQUENCE [LARGE SCALE GENOMIC DNA]</scope>
    <source>
        <strain evidence="1">cv. G1812</strain>
    </source>
</reference>
<organism evidence="1 2">
    <name type="scientific">Triticum urartu</name>
    <name type="common">Red wild einkorn</name>
    <name type="synonym">Crithodium urartu</name>
    <dbReference type="NCBI Taxonomy" id="4572"/>
    <lineage>
        <taxon>Eukaryota</taxon>
        <taxon>Viridiplantae</taxon>
        <taxon>Streptophyta</taxon>
        <taxon>Embryophyta</taxon>
        <taxon>Tracheophyta</taxon>
        <taxon>Spermatophyta</taxon>
        <taxon>Magnoliopsida</taxon>
        <taxon>Liliopsida</taxon>
        <taxon>Poales</taxon>
        <taxon>Poaceae</taxon>
        <taxon>BOP clade</taxon>
        <taxon>Pooideae</taxon>
        <taxon>Triticodae</taxon>
        <taxon>Triticeae</taxon>
        <taxon>Triticinae</taxon>
        <taxon>Triticum</taxon>
    </lineage>
</organism>
<name>A0A8R7QXN5_TRIUA</name>
<dbReference type="AlphaFoldDB" id="A0A8R7QXN5"/>
<reference evidence="1" key="3">
    <citation type="submission" date="2022-06" db="UniProtKB">
        <authorList>
            <consortium name="EnsemblPlants"/>
        </authorList>
    </citation>
    <scope>IDENTIFICATION</scope>
</reference>
<evidence type="ECO:0000313" key="2">
    <source>
        <dbReference type="Proteomes" id="UP000015106"/>
    </source>
</evidence>